<dbReference type="GeneID" id="65115175"/>
<keyword evidence="2" id="KW-1185">Reference proteome</keyword>
<reference evidence="1 2" key="1">
    <citation type="submission" date="2018-07" db="EMBL/GenBank/DDBJ databases">
        <authorList>
            <person name="Miller T.W."/>
            <person name="Bachhofer D.L."/>
            <person name="Cooper A."/>
            <person name="Doty J.C."/>
            <person name="Katuri J."/>
            <person name="Musgrave J.W."/>
            <person name="Palumbo A.J."/>
            <person name="Spann H.O."/>
            <person name="Edwards J.C."/>
            <person name="Meik J.M."/>
            <person name="Edwards D.C."/>
            <person name="Warner M.H."/>
            <person name="Garlena R.A."/>
            <person name="Russell D.A."/>
            <person name="Pope W.H."/>
            <person name="Jacobs-Sera D."/>
            <person name="Hatfull G.F."/>
        </authorList>
    </citation>
    <scope>NUCLEOTIDE SEQUENCE [LARGE SCALE GENOMIC DNA]</scope>
</reference>
<gene>
    <name evidence="1" type="primary">20</name>
    <name evidence="1" type="ORF">SEA_RYADEL_20</name>
</gene>
<dbReference type="EMBL" id="MH590592">
    <property type="protein sequence ID" value="AXH69125.1"/>
    <property type="molecule type" value="Genomic_DNA"/>
</dbReference>
<proteinExistence type="predicted"/>
<dbReference type="KEGG" id="vg:65115175"/>
<name>A0A345MEZ4_9CAUD</name>
<dbReference type="RefSeq" id="YP_010097510.1">
    <property type="nucleotide sequence ID" value="NC_055759.1"/>
</dbReference>
<evidence type="ECO:0000313" key="1">
    <source>
        <dbReference type="EMBL" id="AXH69125.1"/>
    </source>
</evidence>
<organism evidence="1 2">
    <name type="scientific">Mycobacterium phage Ryadel</name>
    <dbReference type="NCBI Taxonomy" id="2283292"/>
    <lineage>
        <taxon>Viruses</taxon>
        <taxon>Duplodnaviria</taxon>
        <taxon>Heunggongvirae</taxon>
        <taxon>Uroviricota</taxon>
        <taxon>Caudoviricetes</taxon>
        <taxon>Corndogvirus</taxon>
        <taxon>Corndogvirus ryadel</taxon>
    </lineage>
</organism>
<dbReference type="Proteomes" id="UP000259996">
    <property type="component" value="Segment"/>
</dbReference>
<accession>A0A345MEZ4</accession>
<evidence type="ECO:0000313" key="2">
    <source>
        <dbReference type="Proteomes" id="UP000259996"/>
    </source>
</evidence>
<sequence length="78" mass="8499">MDGMRGPTAGEIVQWGAAADAGLDVFIAAQREVPNNFKDLVEVLMRHNLDGEGRRRDFFLAITLATAIIRLATTEGVK</sequence>
<protein>
    <submittedName>
        <fullName evidence="1">Uncharacterized protein</fullName>
    </submittedName>
</protein>